<name>A0A1M5T239_9BACT</name>
<evidence type="ECO:0000256" key="1">
    <source>
        <dbReference type="ARBA" id="ARBA00022723"/>
    </source>
</evidence>
<dbReference type="InterPro" id="IPR006680">
    <property type="entry name" value="Amidohydro-rel"/>
</dbReference>
<comment type="function">
    <text evidence="4">Catalyzes the deamination of 5-methylthioadenosine and S-adenosyl-L-homocysteine into 5-methylthioinosine and S-inosyl-L-homocysteine, respectively. Is also able to deaminate adenosine.</text>
</comment>
<dbReference type="Pfam" id="PF01979">
    <property type="entry name" value="Amidohydro_1"/>
    <property type="match status" value="1"/>
</dbReference>
<evidence type="ECO:0000256" key="2">
    <source>
        <dbReference type="ARBA" id="ARBA00022801"/>
    </source>
</evidence>
<accession>A0A1M5T239</accession>
<comment type="catalytic activity">
    <reaction evidence="4">
        <text>S-adenosyl-L-homocysteine + H2O + H(+) = S-inosyl-L-homocysteine + NH4(+)</text>
        <dbReference type="Rhea" id="RHEA:20716"/>
        <dbReference type="ChEBI" id="CHEBI:15377"/>
        <dbReference type="ChEBI" id="CHEBI:15378"/>
        <dbReference type="ChEBI" id="CHEBI:28938"/>
        <dbReference type="ChEBI" id="CHEBI:57856"/>
        <dbReference type="ChEBI" id="CHEBI:57985"/>
        <dbReference type="EC" id="3.5.4.28"/>
    </reaction>
</comment>
<dbReference type="InterPro" id="IPR050287">
    <property type="entry name" value="MTA/SAH_deaminase"/>
</dbReference>
<gene>
    <name evidence="4" type="primary">mtaD</name>
    <name evidence="6" type="ORF">SAMN02745124_00558</name>
</gene>
<dbReference type="CDD" id="cd01298">
    <property type="entry name" value="ATZ_TRZ_like"/>
    <property type="match status" value="1"/>
</dbReference>
<dbReference type="InterPro" id="IPR011059">
    <property type="entry name" value="Metal-dep_hydrolase_composite"/>
</dbReference>
<dbReference type="GO" id="GO:0046872">
    <property type="term" value="F:metal ion binding"/>
    <property type="evidence" value="ECO:0007669"/>
    <property type="project" value="UniProtKB-KW"/>
</dbReference>
<evidence type="ECO:0000313" key="7">
    <source>
        <dbReference type="Proteomes" id="UP000184139"/>
    </source>
</evidence>
<dbReference type="OrthoDB" id="9807210at2"/>
<dbReference type="GO" id="GO:0090614">
    <property type="term" value="F:5'-methylthioadenosine deaminase activity"/>
    <property type="evidence" value="ECO:0007669"/>
    <property type="project" value="UniProtKB-UniRule"/>
</dbReference>
<dbReference type="PANTHER" id="PTHR43794">
    <property type="entry name" value="AMINOHYDROLASE SSNA-RELATED"/>
    <property type="match status" value="1"/>
</dbReference>
<evidence type="ECO:0000313" key="6">
    <source>
        <dbReference type="EMBL" id="SHH44746.1"/>
    </source>
</evidence>
<evidence type="ECO:0000259" key="5">
    <source>
        <dbReference type="Pfam" id="PF01979"/>
    </source>
</evidence>
<dbReference type="EMBL" id="FQXS01000002">
    <property type="protein sequence ID" value="SHH44746.1"/>
    <property type="molecule type" value="Genomic_DNA"/>
</dbReference>
<feature type="binding site" evidence="4">
    <location>
        <position position="309"/>
    </location>
    <ligand>
        <name>Zn(2+)</name>
        <dbReference type="ChEBI" id="CHEBI:29105"/>
    </ligand>
</feature>
<feature type="binding site" evidence="4">
    <location>
        <position position="224"/>
    </location>
    <ligand>
        <name>substrate</name>
    </ligand>
</feature>
<proteinExistence type="inferred from homology"/>
<dbReference type="SUPFAM" id="SSF51556">
    <property type="entry name" value="Metallo-dependent hydrolases"/>
    <property type="match status" value="1"/>
</dbReference>
<dbReference type="EC" id="3.5.4.28" evidence="4"/>
<comment type="catalytic activity">
    <reaction evidence="4">
        <text>S-methyl-5'-thioadenosine + H2O + H(+) = S-methyl-5'-thioinosine + NH4(+)</text>
        <dbReference type="Rhea" id="RHEA:25025"/>
        <dbReference type="ChEBI" id="CHEBI:15377"/>
        <dbReference type="ChEBI" id="CHEBI:15378"/>
        <dbReference type="ChEBI" id="CHEBI:17509"/>
        <dbReference type="ChEBI" id="CHEBI:28938"/>
        <dbReference type="ChEBI" id="CHEBI:48595"/>
        <dbReference type="EC" id="3.5.4.31"/>
    </reaction>
</comment>
<keyword evidence="3 4" id="KW-0862">Zinc</keyword>
<feature type="binding site" evidence="4">
    <location>
        <position position="194"/>
    </location>
    <ligand>
        <name>substrate</name>
    </ligand>
</feature>
<dbReference type="PANTHER" id="PTHR43794:SF11">
    <property type="entry name" value="AMIDOHYDROLASE-RELATED DOMAIN-CONTAINING PROTEIN"/>
    <property type="match status" value="1"/>
</dbReference>
<dbReference type="Gene3D" id="3.20.20.140">
    <property type="entry name" value="Metal-dependent hydrolases"/>
    <property type="match status" value="1"/>
</dbReference>
<dbReference type="EC" id="3.5.4.31" evidence="4"/>
<dbReference type="FunFam" id="3.20.20.140:FF:000014">
    <property type="entry name" value="5-methylthioadenosine/S-adenosylhomocysteine deaminase"/>
    <property type="match status" value="1"/>
</dbReference>
<dbReference type="HAMAP" id="MF_01281">
    <property type="entry name" value="MTA_SAH_deamin"/>
    <property type="match status" value="1"/>
</dbReference>
<evidence type="ECO:0000256" key="3">
    <source>
        <dbReference type="ARBA" id="ARBA00022833"/>
    </source>
</evidence>
<dbReference type="STRING" id="1121409.SAMN02745124_00558"/>
<feature type="binding site" evidence="4">
    <location>
        <position position="102"/>
    </location>
    <ligand>
        <name>substrate</name>
    </ligand>
</feature>
<feature type="binding site" evidence="4">
    <location>
        <position position="221"/>
    </location>
    <ligand>
        <name>Zn(2+)</name>
        <dbReference type="ChEBI" id="CHEBI:29105"/>
    </ligand>
</feature>
<protein>
    <recommendedName>
        <fullName evidence="4">5-methylthioadenosine/S-adenosylhomocysteine deaminase</fullName>
        <shortName evidence="4">MTA/SAH deaminase</shortName>
        <ecNumber evidence="4">3.5.4.28</ecNumber>
        <ecNumber evidence="4">3.5.4.31</ecNumber>
    </recommendedName>
</protein>
<dbReference type="AlphaFoldDB" id="A0A1M5T239"/>
<evidence type="ECO:0000256" key="4">
    <source>
        <dbReference type="HAMAP-Rule" id="MF_01281"/>
    </source>
</evidence>
<dbReference type="InterPro" id="IPR023512">
    <property type="entry name" value="Deaminase_MtaD/DadD"/>
</dbReference>
<feature type="binding site" evidence="4">
    <location>
        <position position="309"/>
    </location>
    <ligand>
        <name>substrate</name>
    </ligand>
</feature>
<dbReference type="Proteomes" id="UP000184139">
    <property type="component" value="Unassembled WGS sequence"/>
</dbReference>
<feature type="binding site" evidence="4">
    <location>
        <position position="75"/>
    </location>
    <ligand>
        <name>Zn(2+)</name>
        <dbReference type="ChEBI" id="CHEBI:29105"/>
    </ligand>
</feature>
<comment type="similarity">
    <text evidence="4">Belongs to the metallo-dependent hydrolases superfamily. MTA/SAH deaminase family.</text>
</comment>
<dbReference type="InterPro" id="IPR032466">
    <property type="entry name" value="Metal_Hydrolase"/>
</dbReference>
<sequence>MTLPAAPPRQLISARYLLPTWRQQDCIEDGAVLVYGDTIEAIGSRSDLHRRHPDLPELHEPHGLIMPGLVNTHTHAPMSCFRGLADDLPLMTWLQDHIFPVEARLDRETVRLAAELSIAEMIKSGTTSFCDMYLFADQVAQAADATGMRCWFGEVLYDFDSPCYGALENGLRLTGDLIEQYRDHSLITATVNPHSIYTCAPELLERCGELAADTVSLLVIHLAETQFEVQTCRERYGLTPTRHLDRLGLLGERTLAAHCVWLDDGDIELLSKRGVSVAHCVESNLKLASGVAPIPRLLDHGVTVALGTDGSASNNDVDLFAEMSSVAKVHKGVNLDPTVMSAETTLRAATLGGAEALGAGQLIGTLAPGKQADLIVLDLDQPHLTPLYNIPSHLVYAARGADVIHSLIAGRLVMKQRQLQTIDEAAIIAAMQALGDRVQAIRNTVRTSC</sequence>
<dbReference type="SUPFAM" id="SSF51338">
    <property type="entry name" value="Composite domain of metallo-dependent hydrolases"/>
    <property type="match status" value="2"/>
</dbReference>
<comment type="caution">
    <text evidence="4">Lacks conserved residue(s) required for the propagation of feature annotation.</text>
</comment>
<keyword evidence="7" id="KW-1185">Reference proteome</keyword>
<reference evidence="6 7" key="1">
    <citation type="submission" date="2016-11" db="EMBL/GenBank/DDBJ databases">
        <authorList>
            <person name="Jaros S."/>
            <person name="Januszkiewicz K."/>
            <person name="Wedrychowicz H."/>
        </authorList>
    </citation>
    <scope>NUCLEOTIDE SEQUENCE [LARGE SCALE GENOMIC DNA]</scope>
    <source>
        <strain evidence="6 7">DSM 9705</strain>
    </source>
</reference>
<comment type="cofactor">
    <cofactor evidence="4">
        <name>Zn(2+)</name>
        <dbReference type="ChEBI" id="CHEBI:29105"/>
    </cofactor>
    <text evidence="4">Binds 1 zinc ion per subunit.</text>
</comment>
<dbReference type="GO" id="GO:0050270">
    <property type="term" value="F:S-adenosylhomocysteine deaminase activity"/>
    <property type="evidence" value="ECO:0007669"/>
    <property type="project" value="UniProtKB-UniRule"/>
</dbReference>
<dbReference type="Gene3D" id="2.30.40.10">
    <property type="entry name" value="Urease, subunit C, domain 1"/>
    <property type="match status" value="1"/>
</dbReference>
<organism evidence="6 7">
    <name type="scientific">Desulfofustis glycolicus DSM 9705</name>
    <dbReference type="NCBI Taxonomy" id="1121409"/>
    <lineage>
        <taxon>Bacteria</taxon>
        <taxon>Pseudomonadati</taxon>
        <taxon>Thermodesulfobacteriota</taxon>
        <taxon>Desulfobulbia</taxon>
        <taxon>Desulfobulbales</taxon>
        <taxon>Desulfocapsaceae</taxon>
        <taxon>Desulfofustis</taxon>
    </lineage>
</organism>
<feature type="domain" description="Amidohydrolase-related" evidence="5">
    <location>
        <begin position="65"/>
        <end position="413"/>
    </location>
</feature>
<dbReference type="RefSeq" id="WP_073373296.1">
    <property type="nucleotide sequence ID" value="NZ_FQXS01000002.1"/>
</dbReference>
<feature type="binding site" evidence="4">
    <location>
        <position position="73"/>
    </location>
    <ligand>
        <name>Zn(2+)</name>
        <dbReference type="ChEBI" id="CHEBI:29105"/>
    </ligand>
</feature>
<keyword evidence="2 4" id="KW-0378">Hydrolase</keyword>
<keyword evidence="1 4" id="KW-0479">Metal-binding</keyword>